<dbReference type="OrthoDB" id="74319at2759"/>
<dbReference type="PROSITE" id="PS51857">
    <property type="entry name" value="CSD_2"/>
    <property type="match status" value="1"/>
</dbReference>
<reference evidence="8" key="1">
    <citation type="submission" date="2013-04" db="EMBL/GenBank/DDBJ databases">
        <authorList>
            <person name="Qu J."/>
            <person name="Murali S.C."/>
            <person name="Bandaranaike D."/>
            <person name="Bellair M."/>
            <person name="Blankenburg K."/>
            <person name="Chao H."/>
            <person name="Dinh H."/>
            <person name="Doddapaneni H."/>
            <person name="Downs B."/>
            <person name="Dugan-Rocha S."/>
            <person name="Elkadiri S."/>
            <person name="Gnanaolivu R.D."/>
            <person name="Hernandez B."/>
            <person name="Javaid M."/>
            <person name="Jayaseelan J.C."/>
            <person name="Lee S."/>
            <person name="Li M."/>
            <person name="Ming W."/>
            <person name="Munidasa M."/>
            <person name="Muniz J."/>
            <person name="Nguyen L."/>
            <person name="Ongeri F."/>
            <person name="Osuji N."/>
            <person name="Pu L.-L."/>
            <person name="Puazo M."/>
            <person name="Qu C."/>
            <person name="Quiroz J."/>
            <person name="Raj R."/>
            <person name="Weissenberger G."/>
            <person name="Xin Y."/>
            <person name="Zou X."/>
            <person name="Han Y."/>
            <person name="Richards S."/>
            <person name="Worley K."/>
            <person name="Muzny D."/>
            <person name="Gibbs R."/>
        </authorList>
    </citation>
    <scope>NUCLEOTIDE SEQUENCE</scope>
    <source>
        <strain evidence="8">Sampled in the wild</strain>
    </source>
</reference>
<reference evidence="8" key="2">
    <citation type="submission" date="2017-10" db="EMBL/GenBank/DDBJ databases">
        <title>Ladona fulva Genome sequencing and assembly.</title>
        <authorList>
            <person name="Murali S."/>
            <person name="Richards S."/>
            <person name="Bandaranaike D."/>
            <person name="Bellair M."/>
            <person name="Blankenburg K."/>
            <person name="Chao H."/>
            <person name="Dinh H."/>
            <person name="Doddapaneni H."/>
            <person name="Dugan-Rocha S."/>
            <person name="Elkadiri S."/>
            <person name="Gnanaolivu R."/>
            <person name="Hernandez B."/>
            <person name="Skinner E."/>
            <person name="Javaid M."/>
            <person name="Lee S."/>
            <person name="Li M."/>
            <person name="Ming W."/>
            <person name="Munidasa M."/>
            <person name="Muniz J."/>
            <person name="Nguyen L."/>
            <person name="Hughes D."/>
            <person name="Osuji N."/>
            <person name="Pu L.-L."/>
            <person name="Puazo M."/>
            <person name="Qu C."/>
            <person name="Quiroz J."/>
            <person name="Raj R."/>
            <person name="Weissenberger G."/>
            <person name="Xin Y."/>
            <person name="Zou X."/>
            <person name="Han Y."/>
            <person name="Worley K."/>
            <person name="Muzny D."/>
            <person name="Gibbs R."/>
        </authorList>
    </citation>
    <scope>NUCLEOTIDE SEQUENCE</scope>
    <source>
        <strain evidence="8">Sampled in the wild</strain>
    </source>
</reference>
<dbReference type="Gene3D" id="2.40.50.140">
    <property type="entry name" value="Nucleic acid-binding proteins"/>
    <property type="match status" value="2"/>
</dbReference>
<dbReference type="Proteomes" id="UP000792457">
    <property type="component" value="Unassembled WGS sequence"/>
</dbReference>
<keyword evidence="9" id="KW-1185">Reference proteome</keyword>
<dbReference type="CDD" id="cd04458">
    <property type="entry name" value="CSP_CDS"/>
    <property type="match status" value="1"/>
</dbReference>
<keyword evidence="3" id="KW-0677">Repeat</keyword>
<feature type="compositionally biased region" description="Basic and acidic residues" evidence="6">
    <location>
        <begin position="373"/>
        <end position="384"/>
    </location>
</feature>
<evidence type="ECO:0000256" key="3">
    <source>
        <dbReference type="ARBA" id="ARBA00022737"/>
    </source>
</evidence>
<dbReference type="InterPro" id="IPR011129">
    <property type="entry name" value="CSD"/>
</dbReference>
<evidence type="ECO:0000313" key="9">
    <source>
        <dbReference type="Proteomes" id="UP000792457"/>
    </source>
</evidence>
<keyword evidence="2" id="KW-0963">Cytoplasm</keyword>
<dbReference type="InterPro" id="IPR056400">
    <property type="entry name" value="CSDE1"/>
</dbReference>
<evidence type="ECO:0000256" key="1">
    <source>
        <dbReference type="ARBA" id="ARBA00004496"/>
    </source>
</evidence>
<feature type="non-terminal residue" evidence="8">
    <location>
        <position position="1"/>
    </location>
</feature>
<dbReference type="GO" id="GO:0003723">
    <property type="term" value="F:RNA binding"/>
    <property type="evidence" value="ECO:0007669"/>
    <property type="project" value="UniProtKB-KW"/>
</dbReference>
<feature type="region of interest" description="Disordered" evidence="6">
    <location>
        <begin position="135"/>
        <end position="183"/>
    </location>
</feature>
<evidence type="ECO:0000256" key="2">
    <source>
        <dbReference type="ARBA" id="ARBA00022490"/>
    </source>
</evidence>
<organism evidence="8 9">
    <name type="scientific">Ladona fulva</name>
    <name type="common">Scarce chaser dragonfly</name>
    <name type="synonym">Libellula fulva</name>
    <dbReference type="NCBI Taxonomy" id="123851"/>
    <lineage>
        <taxon>Eukaryota</taxon>
        <taxon>Metazoa</taxon>
        <taxon>Ecdysozoa</taxon>
        <taxon>Arthropoda</taxon>
        <taxon>Hexapoda</taxon>
        <taxon>Insecta</taxon>
        <taxon>Pterygota</taxon>
        <taxon>Palaeoptera</taxon>
        <taxon>Odonata</taxon>
        <taxon>Epiprocta</taxon>
        <taxon>Anisoptera</taxon>
        <taxon>Libelluloidea</taxon>
        <taxon>Libellulidae</taxon>
        <taxon>Ladona</taxon>
    </lineage>
</organism>
<evidence type="ECO:0000256" key="5">
    <source>
        <dbReference type="ARBA" id="ARBA00044751"/>
    </source>
</evidence>
<dbReference type="GO" id="GO:0005737">
    <property type="term" value="C:cytoplasm"/>
    <property type="evidence" value="ECO:0007669"/>
    <property type="project" value="UniProtKB-SubCell"/>
</dbReference>
<evidence type="ECO:0000313" key="8">
    <source>
        <dbReference type="EMBL" id="KAG8232613.1"/>
    </source>
</evidence>
<dbReference type="Pfam" id="PF23456">
    <property type="entry name" value="CSDE1"/>
    <property type="match status" value="1"/>
</dbReference>
<feature type="compositionally biased region" description="Low complexity" evidence="6">
    <location>
        <begin position="250"/>
        <end position="264"/>
    </location>
</feature>
<dbReference type="PANTHER" id="PTHR12913">
    <property type="entry name" value="UNR PROTEIN N-RAS UPSTREAM GENE PROTEIN"/>
    <property type="match status" value="1"/>
</dbReference>
<sequence>MSLLSDLKCLNSQDAYGIVIGAVTMQNLRNNRNGNLGARHIRLENAAHPVRYQGVICSIKDNFGFIERADVVKEIFFHFSETKGIRDELRLGDDVEFTIQSRNGKEVACSISRLPAGTVIFEDVGDEIIKGQVLKPLERGNNSGQGGGQQQRHQQADPLPGRIRYRNSDNADTEIPYGDKDQKGDFTLRHGDWVEFRIATDRRDGLRRATGINLLEESFAVSGERREVGIVTTLKEGFGFLRCLGPAAQSSSASNDKSVSNSPSQQHMSHPRYFFHFNEILDVEREISVGDEVEFTPVQGKEVACSISRLPAGTVIFEDVGDEIIKGQVLKPLERGNNSGQGGGQQQRHQQADPLPGRIRYRNSDNADTEIPYGDKDQKGDFTL</sequence>
<comment type="subcellular location">
    <subcellularLocation>
        <location evidence="1">Cytoplasm</location>
    </subcellularLocation>
</comment>
<dbReference type="SMART" id="SM00357">
    <property type="entry name" value="CSP"/>
    <property type="match status" value="2"/>
</dbReference>
<feature type="domain" description="CSD" evidence="7">
    <location>
        <begin position="51"/>
        <end position="113"/>
    </location>
</feature>
<dbReference type="AlphaFoldDB" id="A0A8K0KE12"/>
<dbReference type="EMBL" id="KZ308635">
    <property type="protein sequence ID" value="KAG8232613.1"/>
    <property type="molecule type" value="Genomic_DNA"/>
</dbReference>
<evidence type="ECO:0000259" key="7">
    <source>
        <dbReference type="PROSITE" id="PS51857"/>
    </source>
</evidence>
<feature type="region of interest" description="Disordered" evidence="6">
    <location>
        <begin position="332"/>
        <end position="384"/>
    </location>
</feature>
<evidence type="ECO:0000256" key="6">
    <source>
        <dbReference type="SAM" id="MobiDB-lite"/>
    </source>
</evidence>
<dbReference type="InterPro" id="IPR012340">
    <property type="entry name" value="NA-bd_OB-fold"/>
</dbReference>
<comment type="similarity">
    <text evidence="5">Belongs to the UNR family.</text>
</comment>
<dbReference type="SUPFAM" id="SSF50249">
    <property type="entry name" value="Nucleic acid-binding proteins"/>
    <property type="match status" value="2"/>
</dbReference>
<evidence type="ECO:0000256" key="4">
    <source>
        <dbReference type="ARBA" id="ARBA00022884"/>
    </source>
</evidence>
<protein>
    <recommendedName>
        <fullName evidence="7">CSD domain-containing protein</fullName>
    </recommendedName>
</protein>
<proteinExistence type="inferred from homology"/>
<dbReference type="PANTHER" id="PTHR12913:SF1">
    <property type="entry name" value="COLD SHOCK DOMAIN-CONTAINING PROTEIN E1"/>
    <property type="match status" value="1"/>
</dbReference>
<accession>A0A8K0KE12</accession>
<keyword evidence="4" id="KW-0694">RNA-binding</keyword>
<feature type="region of interest" description="Disordered" evidence="6">
    <location>
        <begin position="249"/>
        <end position="268"/>
    </location>
</feature>
<dbReference type="Pfam" id="PF00313">
    <property type="entry name" value="CSD"/>
    <property type="match status" value="1"/>
</dbReference>
<name>A0A8K0KE12_LADFU</name>
<comment type="caution">
    <text evidence="8">The sequence shown here is derived from an EMBL/GenBank/DDBJ whole genome shotgun (WGS) entry which is preliminary data.</text>
</comment>
<dbReference type="InterPro" id="IPR002059">
    <property type="entry name" value="CSP_DNA-bd"/>
</dbReference>
<gene>
    <name evidence="8" type="ORF">J437_LFUL012969</name>
</gene>